<proteinExistence type="predicted"/>
<feature type="transmembrane region" description="Helical" evidence="1">
    <location>
        <begin position="263"/>
        <end position="284"/>
    </location>
</feature>
<evidence type="ECO:0000313" key="3">
    <source>
        <dbReference type="Proteomes" id="UP001065682"/>
    </source>
</evidence>
<comment type="caution">
    <text evidence="2">The sequence shown here is derived from an EMBL/GenBank/DDBJ whole genome shotgun (WGS) entry which is preliminary data.</text>
</comment>
<evidence type="ECO:0000256" key="1">
    <source>
        <dbReference type="SAM" id="Phobius"/>
    </source>
</evidence>
<organism evidence="2 3">
    <name type="scientific">Methanoculleus formosensis</name>
    <dbReference type="NCBI Taxonomy" id="2590886"/>
    <lineage>
        <taxon>Archaea</taxon>
        <taxon>Methanobacteriati</taxon>
        <taxon>Methanobacteriota</taxon>
        <taxon>Stenosarchaea group</taxon>
        <taxon>Methanomicrobia</taxon>
        <taxon>Methanomicrobiales</taxon>
        <taxon>Methanomicrobiaceae</taxon>
        <taxon>Methanoculleus</taxon>
    </lineage>
</organism>
<feature type="transmembrane region" description="Helical" evidence="1">
    <location>
        <begin position="120"/>
        <end position="140"/>
    </location>
</feature>
<feature type="transmembrane region" description="Helical" evidence="1">
    <location>
        <begin position="181"/>
        <end position="199"/>
    </location>
</feature>
<feature type="transmembrane region" description="Helical" evidence="1">
    <location>
        <begin position="146"/>
        <end position="169"/>
    </location>
</feature>
<gene>
    <name evidence="2" type="ORF">FKB36_07475</name>
</gene>
<feature type="transmembrane region" description="Helical" evidence="1">
    <location>
        <begin position="205"/>
        <end position="223"/>
    </location>
</feature>
<reference evidence="2" key="1">
    <citation type="submission" date="2019-06" db="EMBL/GenBank/DDBJ databases">
        <title>Methanoculleus strain from Tamsui River, Taipei, Taiwan.</title>
        <authorList>
            <person name="You Y.-T."/>
            <person name="Chen S.-C."/>
            <person name="Lai S.-J."/>
            <person name="Lee Y.-C."/>
            <person name="Lai M.-C."/>
        </authorList>
    </citation>
    <scope>NUCLEOTIDE SEQUENCE</scope>
    <source>
        <strain evidence="2">Afa-1</strain>
    </source>
</reference>
<dbReference type="InterPro" id="IPR005325">
    <property type="entry name" value="DUF308_memb"/>
</dbReference>
<keyword evidence="1" id="KW-0472">Membrane</keyword>
<evidence type="ECO:0000313" key="2">
    <source>
        <dbReference type="EMBL" id="MCT8337337.1"/>
    </source>
</evidence>
<dbReference type="Pfam" id="PF03729">
    <property type="entry name" value="DUF308"/>
    <property type="match status" value="1"/>
</dbReference>
<sequence length="300" mass="33143">MSTLESYLDALHQGVFQVVVPKALVTEPLEPGWKRSAINVPSPGTIASYRRGQYHAHETASEYRVHMDRYDPEKSLIMHLIDDAPLVLMIHETMETIFVTGGDATRKDPRQRLLDQRVSWKLQMGLGAVLLAIGAVLLLLAVDETILFFTVILPSLVLILGLLTIVEGVRGRDHKERAGREIVRGGMLAGAGLVLFVFWKLYLVLILLTLMVWFLSSAAVTLLRVVRERRRLTKGFWYTLGLGVSSLALGLLAITLPDELVEILLALLAGLVLMAAAFTLLDAWGLRNVARLMEAGGACR</sequence>
<keyword evidence="3" id="KW-1185">Reference proteome</keyword>
<dbReference type="EMBL" id="VHLL01000003">
    <property type="protein sequence ID" value="MCT8337337.1"/>
    <property type="molecule type" value="Genomic_DNA"/>
</dbReference>
<name>A0A9E4ZJT4_9EURY</name>
<keyword evidence="1" id="KW-1133">Transmembrane helix</keyword>
<protein>
    <submittedName>
        <fullName evidence="2">Uncharacterized protein</fullName>
    </submittedName>
</protein>
<feature type="transmembrane region" description="Helical" evidence="1">
    <location>
        <begin position="235"/>
        <end position="257"/>
    </location>
</feature>
<keyword evidence="1" id="KW-0812">Transmembrane</keyword>
<accession>A0A9E4ZJT4</accession>
<dbReference type="AlphaFoldDB" id="A0A9E4ZJT4"/>
<dbReference type="Proteomes" id="UP001065682">
    <property type="component" value="Unassembled WGS sequence"/>
</dbReference>
<dbReference type="RefSeq" id="WP_261597441.1">
    <property type="nucleotide sequence ID" value="NZ_VHLL01000003.1"/>
</dbReference>